<evidence type="ECO:0000313" key="1">
    <source>
        <dbReference type="EMBL" id="HGU32262.1"/>
    </source>
</evidence>
<organism evidence="1">
    <name type="scientific">Desulfatirhabdium butyrativorans</name>
    <dbReference type="NCBI Taxonomy" id="340467"/>
    <lineage>
        <taxon>Bacteria</taxon>
        <taxon>Pseudomonadati</taxon>
        <taxon>Thermodesulfobacteriota</taxon>
        <taxon>Desulfobacteria</taxon>
        <taxon>Desulfobacterales</taxon>
        <taxon>Desulfatirhabdiaceae</taxon>
        <taxon>Desulfatirhabdium</taxon>
    </lineage>
</organism>
<name>A0A7C4MLG9_9BACT</name>
<comment type="caution">
    <text evidence="1">The sequence shown here is derived from an EMBL/GenBank/DDBJ whole genome shotgun (WGS) entry which is preliminary data.</text>
</comment>
<dbReference type="AlphaFoldDB" id="A0A7C4MLG9"/>
<gene>
    <name evidence="1" type="ORF">ENS29_05340</name>
</gene>
<dbReference type="EMBL" id="DSUH01000122">
    <property type="protein sequence ID" value="HGU32262.1"/>
    <property type="molecule type" value="Genomic_DNA"/>
</dbReference>
<reference evidence="1" key="1">
    <citation type="journal article" date="2020" name="mSystems">
        <title>Genome- and Community-Level Interaction Insights into Carbon Utilization and Element Cycling Functions of Hydrothermarchaeota in Hydrothermal Sediment.</title>
        <authorList>
            <person name="Zhou Z."/>
            <person name="Liu Y."/>
            <person name="Xu W."/>
            <person name="Pan J."/>
            <person name="Luo Z.H."/>
            <person name="Li M."/>
        </authorList>
    </citation>
    <scope>NUCLEOTIDE SEQUENCE [LARGE SCALE GENOMIC DNA]</scope>
    <source>
        <strain evidence="1">SpSt-477</strain>
    </source>
</reference>
<proteinExistence type="predicted"/>
<accession>A0A7C4MLG9</accession>
<sequence length="112" mass="12489">MHVVSPSFMTMDMGQGVRLLVSKGGSYESRKCRRQDLGARSLEAEESPLVPERMAPAISIQWGVGPGCTHGFNIMTDFYATFFLSFNLSGEYMLLTKGAAPVYENRQKPLFF</sequence>
<protein>
    <submittedName>
        <fullName evidence="1">Uncharacterized protein</fullName>
    </submittedName>
</protein>